<comment type="caution">
    <text evidence="3">The sequence shown here is derived from an EMBL/GenBank/DDBJ whole genome shotgun (WGS) entry which is preliminary data.</text>
</comment>
<reference evidence="4" key="1">
    <citation type="journal article" date="2019" name="Int. J. Syst. Evol. Microbiol.">
        <title>The Global Catalogue of Microorganisms (GCM) 10K type strain sequencing project: providing services to taxonomists for standard genome sequencing and annotation.</title>
        <authorList>
            <consortium name="The Broad Institute Genomics Platform"/>
            <consortium name="The Broad Institute Genome Sequencing Center for Infectious Disease"/>
            <person name="Wu L."/>
            <person name="Ma J."/>
        </authorList>
    </citation>
    <scope>NUCLEOTIDE SEQUENCE [LARGE SCALE GENOMIC DNA]</scope>
    <source>
        <strain evidence="4">JCM 13501</strain>
    </source>
</reference>
<accession>A0ABQ2H4F5</accession>
<feature type="domain" description="HTH cro/C1-type" evidence="2">
    <location>
        <begin position="9"/>
        <end position="60"/>
    </location>
</feature>
<dbReference type="Gene3D" id="1.10.260.40">
    <property type="entry name" value="lambda repressor-like DNA-binding domains"/>
    <property type="match status" value="1"/>
</dbReference>
<organism evidence="3 4">
    <name type="scientific">Pseudomonas asuensis</name>
    <dbReference type="NCBI Taxonomy" id="1825787"/>
    <lineage>
        <taxon>Bacteria</taxon>
        <taxon>Pseudomonadati</taxon>
        <taxon>Pseudomonadota</taxon>
        <taxon>Gammaproteobacteria</taxon>
        <taxon>Pseudomonadales</taxon>
        <taxon>Pseudomonadaceae</taxon>
        <taxon>Pseudomonas</taxon>
    </lineage>
</organism>
<dbReference type="InterPro" id="IPR001387">
    <property type="entry name" value="Cro/C1-type_HTH"/>
</dbReference>
<dbReference type="CDD" id="cd00093">
    <property type="entry name" value="HTH_XRE"/>
    <property type="match status" value="1"/>
</dbReference>
<name>A0ABQ2H4F5_9PSED</name>
<sequence length="111" mass="12827">MSSSLIEQLIRRRKALRLTQTDMEQKTGIARQQYGKIERDGNPRLSTLEQIAFGLDAELFLVPAEQRLEVMALLNERTGETASEENPRSNEAFDQEDPITDPWQEWEQHNA</sequence>
<evidence type="ECO:0000259" key="2">
    <source>
        <dbReference type="PROSITE" id="PS50943"/>
    </source>
</evidence>
<dbReference type="SUPFAM" id="SSF47413">
    <property type="entry name" value="lambda repressor-like DNA-binding domains"/>
    <property type="match status" value="1"/>
</dbReference>
<dbReference type="RefSeq" id="WP_188868525.1">
    <property type="nucleotide sequence ID" value="NZ_BMNW01000019.1"/>
</dbReference>
<proteinExistence type="predicted"/>
<dbReference type="InterPro" id="IPR010982">
    <property type="entry name" value="Lambda_DNA-bd_dom_sf"/>
</dbReference>
<dbReference type="PROSITE" id="PS50943">
    <property type="entry name" value="HTH_CROC1"/>
    <property type="match status" value="1"/>
</dbReference>
<evidence type="ECO:0000256" key="1">
    <source>
        <dbReference type="SAM" id="MobiDB-lite"/>
    </source>
</evidence>
<feature type="region of interest" description="Disordered" evidence="1">
    <location>
        <begin position="78"/>
        <end position="111"/>
    </location>
</feature>
<evidence type="ECO:0000313" key="4">
    <source>
        <dbReference type="Proteomes" id="UP000616499"/>
    </source>
</evidence>
<evidence type="ECO:0000313" key="3">
    <source>
        <dbReference type="EMBL" id="GGM30518.1"/>
    </source>
</evidence>
<gene>
    <name evidence="3" type="ORF">GCM10009425_46430</name>
</gene>
<keyword evidence="4" id="KW-1185">Reference proteome</keyword>
<dbReference type="EMBL" id="BMNW01000019">
    <property type="protein sequence ID" value="GGM30518.1"/>
    <property type="molecule type" value="Genomic_DNA"/>
</dbReference>
<dbReference type="SMART" id="SM00530">
    <property type="entry name" value="HTH_XRE"/>
    <property type="match status" value="1"/>
</dbReference>
<dbReference type="Proteomes" id="UP000616499">
    <property type="component" value="Unassembled WGS sequence"/>
</dbReference>
<dbReference type="Pfam" id="PF01381">
    <property type="entry name" value="HTH_3"/>
    <property type="match status" value="1"/>
</dbReference>
<protein>
    <recommendedName>
        <fullName evidence="2">HTH cro/C1-type domain-containing protein</fullName>
    </recommendedName>
</protein>